<organism evidence="6">
    <name type="scientific">Megaviridae environmental sample</name>
    <dbReference type="NCBI Taxonomy" id="1737588"/>
    <lineage>
        <taxon>Viruses</taxon>
        <taxon>Varidnaviria</taxon>
        <taxon>Bamfordvirae</taxon>
        <taxon>Nucleocytoviricota</taxon>
        <taxon>Megaviricetes</taxon>
        <taxon>Imitervirales</taxon>
        <taxon>Mimiviridae</taxon>
        <taxon>environmental samples</taxon>
    </lineage>
</organism>
<dbReference type="PANTHER" id="PTHR11800">
    <property type="entry name" value="DNA-DIRECTED RNA POLYMERASE"/>
    <property type="match status" value="1"/>
</dbReference>
<evidence type="ECO:0000256" key="1">
    <source>
        <dbReference type="ARBA" id="ARBA00004328"/>
    </source>
</evidence>
<evidence type="ECO:0000256" key="4">
    <source>
        <dbReference type="ARBA" id="ARBA00023163"/>
    </source>
</evidence>
<dbReference type="InterPro" id="IPR036643">
    <property type="entry name" value="RNApol_insert_sf"/>
</dbReference>
<dbReference type="Gene3D" id="3.30.1360.10">
    <property type="entry name" value="RNA polymerase, RBP11-like subunit"/>
    <property type="match status" value="1"/>
</dbReference>
<dbReference type="InterPro" id="IPR009025">
    <property type="entry name" value="RBP11-like_dimer"/>
</dbReference>
<evidence type="ECO:0000259" key="5">
    <source>
        <dbReference type="SMART" id="SM00662"/>
    </source>
</evidence>
<keyword evidence="4" id="KW-0804">Transcription</keyword>
<protein>
    <submittedName>
        <fullName evidence="6">RNA polymerase Rpb3/Rpb11 dimerization domain protein</fullName>
    </submittedName>
</protein>
<dbReference type="InterPro" id="IPR011263">
    <property type="entry name" value="DNA-dir_RNA_pol_RpoA/D/Rpb3"/>
</dbReference>
<dbReference type="GO" id="GO:0046983">
    <property type="term" value="F:protein dimerization activity"/>
    <property type="evidence" value="ECO:0007669"/>
    <property type="project" value="InterPro"/>
</dbReference>
<dbReference type="InterPro" id="IPR050518">
    <property type="entry name" value="Rpo3/RPB3_RNA_Pol_subunit"/>
</dbReference>
<dbReference type="GO" id="GO:0006366">
    <property type="term" value="P:transcription by RNA polymerase II"/>
    <property type="evidence" value="ECO:0007669"/>
    <property type="project" value="TreeGrafter"/>
</dbReference>
<dbReference type="Pfam" id="PF13656">
    <property type="entry name" value="RNA_pol_L_2"/>
    <property type="match status" value="1"/>
</dbReference>
<name>A0A5J6VKE4_9VIRU</name>
<dbReference type="GO" id="GO:0044423">
    <property type="term" value="C:virion component"/>
    <property type="evidence" value="ECO:0007669"/>
    <property type="project" value="UniProtKB-KW"/>
</dbReference>
<dbReference type="HAMAP" id="MF_00261">
    <property type="entry name" value="RNApol_arch_Rpo11"/>
    <property type="match status" value="1"/>
</dbReference>
<evidence type="ECO:0000256" key="2">
    <source>
        <dbReference type="ARBA" id="ARBA00022478"/>
    </source>
</evidence>
<feature type="domain" description="DNA-directed RNA polymerase RpoA/D/Rpb3-type" evidence="5">
    <location>
        <begin position="17"/>
        <end position="235"/>
    </location>
</feature>
<dbReference type="PANTHER" id="PTHR11800:SF2">
    <property type="entry name" value="DNA-DIRECTED RNA POLYMERASE II SUBUNIT RPB3"/>
    <property type="match status" value="1"/>
</dbReference>
<dbReference type="SUPFAM" id="SSF56553">
    <property type="entry name" value="Insert subdomain of RNA polymerase alpha subunit"/>
    <property type="match status" value="1"/>
</dbReference>
<dbReference type="GO" id="GO:0000428">
    <property type="term" value="C:DNA-directed RNA polymerase complex"/>
    <property type="evidence" value="ECO:0007669"/>
    <property type="project" value="UniProtKB-KW"/>
</dbReference>
<dbReference type="SUPFAM" id="SSF55257">
    <property type="entry name" value="RBP11-like subunits of RNA polymerase"/>
    <property type="match status" value="2"/>
</dbReference>
<sequence>MTSISIKEYEDEITDSRLVLHISGKDISDTIVNTYRRVILTLIPIYIFNKIHFTKNNSVFNNNYLKLRLRNLPILSIKTDESIFVPMSVKKDEDEDNIELQDNIEYDTTKALNSSSLNQLTMYLNKKNETNEIISVTTNDAKFYLAEKNIENPYKNKIQLIKLQPNQEINMTCITDKNIEDYDSLYSPVSICCFTKNKENDYDFVIESRGQLTEFEIINIAFDNIINLLDKFYKLIPDVKDTEGKISFSNFDHTIGNIISEGLQNHKDVDFAGYAMNHPLENKIVITFRLNSSTLKAISKDVISNYKKVFKEFNSKVQKLSK</sequence>
<dbReference type="Gene3D" id="2.170.120.12">
    <property type="entry name" value="DNA-directed RNA polymerase, insert domain"/>
    <property type="match status" value="1"/>
</dbReference>
<keyword evidence="2" id="KW-0240">DNA-directed RNA polymerase</keyword>
<dbReference type="GO" id="GO:0003899">
    <property type="term" value="F:DNA-directed RNA polymerase activity"/>
    <property type="evidence" value="ECO:0007669"/>
    <property type="project" value="InterPro"/>
</dbReference>
<dbReference type="InterPro" id="IPR036603">
    <property type="entry name" value="RBP11-like"/>
</dbReference>
<evidence type="ECO:0000313" key="6">
    <source>
        <dbReference type="EMBL" id="QFG74288.1"/>
    </source>
</evidence>
<proteinExistence type="inferred from homology"/>
<dbReference type="InterPro" id="IPR022905">
    <property type="entry name" value="Rpo11-like"/>
</dbReference>
<dbReference type="EMBL" id="MN448285">
    <property type="protein sequence ID" value="QFG74288.1"/>
    <property type="molecule type" value="Genomic_DNA"/>
</dbReference>
<comment type="subcellular location">
    <subcellularLocation>
        <location evidence="1">Virion</location>
    </subcellularLocation>
</comment>
<dbReference type="SMART" id="SM00662">
    <property type="entry name" value="RPOLD"/>
    <property type="match status" value="1"/>
</dbReference>
<evidence type="ECO:0000256" key="3">
    <source>
        <dbReference type="ARBA" id="ARBA00022844"/>
    </source>
</evidence>
<reference evidence="6" key="1">
    <citation type="journal article" date="2019" name="Philos. Trans. R. Soc. Lond., B, Biol. Sci.">
        <title>Targeted metagenomic recovery of four divergent viruses reveals shared and distinctive characteristics of giant viruses of marine eukaryotes.</title>
        <authorList>
            <person name="Needham D.M."/>
            <person name="Poirier C."/>
            <person name="Hehenberger E."/>
            <person name="Jimenez V."/>
            <person name="Swalwell J.E."/>
            <person name="Santoro A.E."/>
            <person name="Worden A.Z."/>
        </authorList>
    </citation>
    <scope>NUCLEOTIDE SEQUENCE</scope>
    <source>
        <strain evidence="6">MPacV-611</strain>
    </source>
</reference>
<accession>A0A5J6VKE4</accession>
<keyword evidence="3" id="KW-0946">Virion</keyword>